<evidence type="ECO:0008006" key="3">
    <source>
        <dbReference type="Google" id="ProtNLM"/>
    </source>
</evidence>
<organism evidence="1 2">
    <name type="scientific">Photobacterium swingsii</name>
    <dbReference type="NCBI Taxonomy" id="680026"/>
    <lineage>
        <taxon>Bacteria</taxon>
        <taxon>Pseudomonadati</taxon>
        <taxon>Pseudomonadota</taxon>
        <taxon>Gammaproteobacteria</taxon>
        <taxon>Vibrionales</taxon>
        <taxon>Vibrionaceae</taxon>
        <taxon>Photobacterium</taxon>
    </lineage>
</organism>
<dbReference type="RefSeq" id="WP_048897370.1">
    <property type="nucleotide sequence ID" value="NZ_AP024853.1"/>
</dbReference>
<comment type="caution">
    <text evidence="1">The sequence shown here is derived from an EMBL/GenBank/DDBJ whole genome shotgun (WGS) entry which is preliminary data.</text>
</comment>
<evidence type="ECO:0000313" key="2">
    <source>
        <dbReference type="Proteomes" id="UP000240481"/>
    </source>
</evidence>
<dbReference type="OrthoDB" id="5816693at2"/>
<accession>A0A0J8VEJ1</accession>
<sequence>MSLIRITSKAVALFVTSPYRQISDDMLLLEPTGCVARLIKEPSTAGELGRLGLRVRVTQVGKACLAIESVIPVDLNAEYQLSLFKLGQIYGMIAELIQSPSGSYCYLFKMNKMFDEVQLRDFY</sequence>
<name>A0A0J8VEJ1_9GAMM</name>
<dbReference type="AlphaFoldDB" id="A0A0J8VEJ1"/>
<keyword evidence="2" id="KW-1185">Reference proteome</keyword>
<dbReference type="EMBL" id="PYLZ01000003">
    <property type="protein sequence ID" value="PSW25307.1"/>
    <property type="molecule type" value="Genomic_DNA"/>
</dbReference>
<reference evidence="1 2" key="1">
    <citation type="submission" date="2018-01" db="EMBL/GenBank/DDBJ databases">
        <title>Whole genome sequencing of Histamine producing bacteria.</title>
        <authorList>
            <person name="Butler K."/>
        </authorList>
    </citation>
    <scope>NUCLEOTIDE SEQUENCE [LARGE SCALE GENOMIC DNA]</scope>
    <source>
        <strain evidence="1 2">DSM 24669</strain>
    </source>
</reference>
<protein>
    <recommendedName>
        <fullName evidence="3">PilZ domain-containing protein</fullName>
    </recommendedName>
</protein>
<proteinExistence type="predicted"/>
<dbReference type="Proteomes" id="UP000240481">
    <property type="component" value="Unassembled WGS sequence"/>
</dbReference>
<evidence type="ECO:0000313" key="1">
    <source>
        <dbReference type="EMBL" id="PSW25307.1"/>
    </source>
</evidence>
<gene>
    <name evidence="1" type="ORF">C9I94_06515</name>
</gene>